<dbReference type="Gene3D" id="2.60.40.10">
    <property type="entry name" value="Immunoglobulins"/>
    <property type="match status" value="1"/>
</dbReference>
<evidence type="ECO:0000313" key="4">
    <source>
        <dbReference type="EMBL" id="PWE86081.1"/>
    </source>
</evidence>
<keyword evidence="2" id="KW-0472">Membrane</keyword>
<dbReference type="RefSeq" id="WP_109216194.1">
    <property type="nucleotide sequence ID" value="NZ_JRFU01000131.1"/>
</dbReference>
<evidence type="ECO:0000256" key="2">
    <source>
        <dbReference type="SAM" id="Phobius"/>
    </source>
</evidence>
<keyword evidence="5" id="KW-1185">Reference proteome</keyword>
<name>A0A2V1JS38_EUBRA</name>
<keyword evidence="3" id="KW-0732">Signal</keyword>
<feature type="compositionally biased region" description="Basic and acidic residues" evidence="1">
    <location>
        <begin position="122"/>
        <end position="132"/>
    </location>
</feature>
<keyword evidence="2" id="KW-0812">Transmembrane</keyword>
<organism evidence="4 5">
    <name type="scientific">Eubacterium ramulus</name>
    <dbReference type="NCBI Taxonomy" id="39490"/>
    <lineage>
        <taxon>Bacteria</taxon>
        <taxon>Bacillati</taxon>
        <taxon>Bacillota</taxon>
        <taxon>Clostridia</taxon>
        <taxon>Eubacteriales</taxon>
        <taxon>Eubacteriaceae</taxon>
        <taxon>Eubacterium</taxon>
    </lineage>
</organism>
<evidence type="ECO:0000313" key="5">
    <source>
        <dbReference type="Proteomes" id="UP000245288"/>
    </source>
</evidence>
<dbReference type="Proteomes" id="UP000245288">
    <property type="component" value="Unassembled WGS sequence"/>
</dbReference>
<gene>
    <name evidence="4" type="ORF">LG34_12040</name>
</gene>
<comment type="caution">
    <text evidence="4">The sequence shown here is derived from an EMBL/GenBank/DDBJ whole genome shotgun (WGS) entry which is preliminary data.</text>
</comment>
<protein>
    <submittedName>
        <fullName evidence="4">Uncharacterized protein</fullName>
    </submittedName>
</protein>
<dbReference type="InterPro" id="IPR013783">
    <property type="entry name" value="Ig-like_fold"/>
</dbReference>
<keyword evidence="2" id="KW-1133">Transmembrane helix</keyword>
<dbReference type="AlphaFoldDB" id="A0A2V1JS38"/>
<feature type="chain" id="PRO_5015960183" evidence="3">
    <location>
        <begin position="29"/>
        <end position="650"/>
    </location>
</feature>
<feature type="signal peptide" evidence="3">
    <location>
        <begin position="1"/>
        <end position="28"/>
    </location>
</feature>
<proteinExistence type="predicted"/>
<dbReference type="EMBL" id="JRFU01000131">
    <property type="protein sequence ID" value="PWE86081.1"/>
    <property type="molecule type" value="Genomic_DNA"/>
</dbReference>
<reference evidence="4 5" key="1">
    <citation type="submission" date="2014-09" db="EMBL/GenBank/DDBJ databases">
        <title>Butyrate-producing bacteria isolated from human gut.</title>
        <authorList>
            <person name="Zhang Q."/>
            <person name="Zhao L."/>
        </authorList>
    </citation>
    <scope>NUCLEOTIDE SEQUENCE [LARGE SCALE GENOMIC DNA]</scope>
    <source>
        <strain evidence="4 5">21</strain>
    </source>
</reference>
<evidence type="ECO:0000256" key="3">
    <source>
        <dbReference type="SAM" id="SignalP"/>
    </source>
</evidence>
<sequence>MRRKFKRPLTFLLALLLLFSLTGVSVQAEESGNAGTSNQAQTVVMQADGTQKEDDVGETASTEENMQHNAQEINLTEIQTEESQKEQNDNVEAEDTLQEKINSEMDQKESLQGDEAQNAEKSSAEDATKTTDSDAENQTGETVNGSDVENNASENAAAVEPLAAGNVSVTITDNIENSGTLNAQVTGEQSDGITLEWYKHAEGTNTWTKVERHKVTGNSYNVSEDGTDLNVALDKGARCFYKVQVKDASGQLLAESAALQVSYYNQLENGDFETPVTTKETGYQPFYSNGTPGLIWKTTAKDAEIEYVSAATDKFDKDTGKTHAQQSLEWHKVEAAASGTQFAELNANEPGALYQDVLTTPGAKLYWQLYHRGRGTKANDSKQKDMMYVVIMSTKLAEQYKVETQSKVQDVITNVQNNTGKYPGASVATITDDNVQWYRHTGDYDVSENQYLTRFFFVAGETAFDKNGGDGKTKAGTVGNHLDNVSFSETLPDPNPDTGHLQIVKTVRGLTEDQAASYQLQVKITGPDQKSETVSLSQFTRNDDGSYSCTYTKTNVAAGTYRIEEILPAAIPNYRVDATFNGTEGAEGTIMVQDQKTAIANIVNTYVYDIVSPPTGVQNNAIPMGILMGAALGLGAVYLVYSKRRKHSRF</sequence>
<evidence type="ECO:0000256" key="1">
    <source>
        <dbReference type="SAM" id="MobiDB-lite"/>
    </source>
</evidence>
<feature type="transmembrane region" description="Helical" evidence="2">
    <location>
        <begin position="621"/>
        <end position="641"/>
    </location>
</feature>
<dbReference type="OrthoDB" id="9816455at2"/>
<feature type="compositionally biased region" description="Polar residues" evidence="1">
    <location>
        <begin position="136"/>
        <end position="147"/>
    </location>
</feature>
<feature type="region of interest" description="Disordered" evidence="1">
    <location>
        <begin position="105"/>
        <end position="150"/>
    </location>
</feature>
<accession>A0A2V1JS38</accession>